<feature type="region of interest" description="Disordered" evidence="3">
    <location>
        <begin position="8"/>
        <end position="37"/>
    </location>
</feature>
<evidence type="ECO:0000256" key="3">
    <source>
        <dbReference type="SAM" id="MobiDB-lite"/>
    </source>
</evidence>
<evidence type="ECO:0000256" key="1">
    <source>
        <dbReference type="ARBA" id="ARBA00022723"/>
    </source>
</evidence>
<proteinExistence type="predicted"/>
<name>A0ABT9JDX9_9RHOB</name>
<gene>
    <name evidence="5" type="ORF">Q5Y72_12430</name>
</gene>
<keyword evidence="1" id="KW-0479">Metal-binding</keyword>
<keyword evidence="2" id="KW-0378">Hydrolase</keyword>
<dbReference type="EMBL" id="JAVAMQ010000010">
    <property type="protein sequence ID" value="MDP5307894.1"/>
    <property type="molecule type" value="Genomic_DNA"/>
</dbReference>
<reference evidence="5 6" key="1">
    <citation type="submission" date="2023-08" db="EMBL/GenBank/DDBJ databases">
        <authorList>
            <person name="Park J.-S."/>
        </authorList>
    </citation>
    <scope>NUCLEOTIDE SEQUENCE [LARGE SCALE GENOMIC DNA]</scope>
    <source>
        <strain evidence="5 6">2205BS29-5</strain>
    </source>
</reference>
<feature type="domain" description="HIRAN" evidence="4">
    <location>
        <begin position="80"/>
        <end position="122"/>
    </location>
</feature>
<keyword evidence="6" id="KW-1185">Reference proteome</keyword>
<accession>A0ABT9JDX9</accession>
<evidence type="ECO:0000259" key="4">
    <source>
        <dbReference type="Pfam" id="PF08797"/>
    </source>
</evidence>
<evidence type="ECO:0000256" key="2">
    <source>
        <dbReference type="ARBA" id="ARBA00022801"/>
    </source>
</evidence>
<feature type="compositionally biased region" description="Low complexity" evidence="3">
    <location>
        <begin position="11"/>
        <end position="36"/>
    </location>
</feature>
<sequence>MWLLKALFGGKNRSAPPASSSAAEPKARPAKANARRGSVVTNLKTFPSNMVGESNYQDALAKVAGGYQRDSQAFEIPAVIALDPANSYDPNAVKVEIKGVTVGYLPAAEAKRIGEMMRQQGIEEADLKAQIRGGWRTNQHDQGNFGVKLRLPRRGWVDFGVGAKEQ</sequence>
<dbReference type="Proteomes" id="UP001224997">
    <property type="component" value="Unassembled WGS sequence"/>
</dbReference>
<dbReference type="Gene3D" id="3.30.70.2330">
    <property type="match status" value="1"/>
</dbReference>
<dbReference type="Pfam" id="PF08797">
    <property type="entry name" value="HIRAN"/>
    <property type="match status" value="1"/>
</dbReference>
<comment type="caution">
    <text evidence="5">The sequence shown here is derived from an EMBL/GenBank/DDBJ whole genome shotgun (WGS) entry which is preliminary data.</text>
</comment>
<dbReference type="RefSeq" id="WP_305963737.1">
    <property type="nucleotide sequence ID" value="NZ_JAVAMQ010000010.1"/>
</dbReference>
<dbReference type="InterPro" id="IPR014905">
    <property type="entry name" value="HIRAN"/>
</dbReference>
<protein>
    <recommendedName>
        <fullName evidence="4">HIRAN domain-containing protein</fullName>
    </recommendedName>
</protein>
<organism evidence="5 6">
    <name type="scientific">Paracoccus spongiarum</name>
    <dbReference type="NCBI Taxonomy" id="3064387"/>
    <lineage>
        <taxon>Bacteria</taxon>
        <taxon>Pseudomonadati</taxon>
        <taxon>Pseudomonadota</taxon>
        <taxon>Alphaproteobacteria</taxon>
        <taxon>Rhodobacterales</taxon>
        <taxon>Paracoccaceae</taxon>
        <taxon>Paracoccus</taxon>
    </lineage>
</organism>
<evidence type="ECO:0000313" key="6">
    <source>
        <dbReference type="Proteomes" id="UP001224997"/>
    </source>
</evidence>
<evidence type="ECO:0000313" key="5">
    <source>
        <dbReference type="EMBL" id="MDP5307894.1"/>
    </source>
</evidence>